<accession>A0ABW6IFJ0</accession>
<keyword evidence="1" id="KW-1133">Transmembrane helix</keyword>
<dbReference type="RefSeq" id="WP_377965213.1">
    <property type="nucleotide sequence ID" value="NZ_JBHZOL010000075.1"/>
</dbReference>
<evidence type="ECO:0008006" key="4">
    <source>
        <dbReference type="Google" id="ProtNLM"/>
    </source>
</evidence>
<organism evidence="2 3">
    <name type="scientific">Almyronema epifaneia S1</name>
    <dbReference type="NCBI Taxonomy" id="2991925"/>
    <lineage>
        <taxon>Bacteria</taxon>
        <taxon>Bacillati</taxon>
        <taxon>Cyanobacteriota</taxon>
        <taxon>Cyanophyceae</taxon>
        <taxon>Nodosilineales</taxon>
        <taxon>Nodosilineaceae</taxon>
        <taxon>Almyronema</taxon>
        <taxon>Almyronema epifaneia</taxon>
    </lineage>
</organism>
<dbReference type="EMBL" id="JBHZOL010000075">
    <property type="protein sequence ID" value="MFE4106958.1"/>
    <property type="molecule type" value="Genomic_DNA"/>
</dbReference>
<proteinExistence type="predicted"/>
<gene>
    <name evidence="2" type="ORF">ACFVKH_11755</name>
</gene>
<keyword evidence="1" id="KW-0472">Membrane</keyword>
<sequence>MQLRQQRSQQKQFRLTQITLLVGIFFIVVAHIFELDYFEFFFEFLERYEAIELDEIILLLMLLAPALFADYLMLSQVNQVKKKQLQVFRATMINVNHTVNNLLNQLQYFHELAAEHKPLSPEDLVLFEQAINAATEDIEALNQVESIPTDLTEGIKTIRFR</sequence>
<keyword evidence="3" id="KW-1185">Reference proteome</keyword>
<comment type="caution">
    <text evidence="2">The sequence shown here is derived from an EMBL/GenBank/DDBJ whole genome shotgun (WGS) entry which is preliminary data.</text>
</comment>
<evidence type="ECO:0000313" key="3">
    <source>
        <dbReference type="Proteomes" id="UP001600165"/>
    </source>
</evidence>
<keyword evidence="1" id="KW-0812">Transmembrane</keyword>
<evidence type="ECO:0000256" key="1">
    <source>
        <dbReference type="SAM" id="Phobius"/>
    </source>
</evidence>
<feature type="transmembrane region" description="Helical" evidence="1">
    <location>
        <begin position="12"/>
        <end position="33"/>
    </location>
</feature>
<reference evidence="2 3" key="1">
    <citation type="submission" date="2024-10" db="EMBL/GenBank/DDBJ databases">
        <authorList>
            <person name="Ratan Roy A."/>
            <person name="Morales Sandoval P.H."/>
            <person name="De Los Santos Villalobos S."/>
            <person name="Chakraborty S."/>
            <person name="Mukherjee J."/>
        </authorList>
    </citation>
    <scope>NUCLEOTIDE SEQUENCE [LARGE SCALE GENOMIC DNA]</scope>
    <source>
        <strain evidence="2 3">S1</strain>
    </source>
</reference>
<feature type="transmembrane region" description="Helical" evidence="1">
    <location>
        <begin position="56"/>
        <end position="74"/>
    </location>
</feature>
<protein>
    <recommendedName>
        <fullName evidence="4">Histidine kinase</fullName>
    </recommendedName>
</protein>
<name>A0ABW6IFJ0_9CYAN</name>
<dbReference type="Proteomes" id="UP001600165">
    <property type="component" value="Unassembled WGS sequence"/>
</dbReference>
<evidence type="ECO:0000313" key="2">
    <source>
        <dbReference type="EMBL" id="MFE4106958.1"/>
    </source>
</evidence>